<evidence type="ECO:0000256" key="1">
    <source>
        <dbReference type="SAM" id="Phobius"/>
    </source>
</evidence>
<dbReference type="AlphaFoldDB" id="A0A371IWB9"/>
<keyword evidence="3" id="KW-1185">Reference proteome</keyword>
<gene>
    <name evidence="2" type="ORF">CHF27_000790</name>
</gene>
<organism evidence="2 3">
    <name type="scientific">Romboutsia maritimum</name>
    <dbReference type="NCBI Taxonomy" id="2020948"/>
    <lineage>
        <taxon>Bacteria</taxon>
        <taxon>Bacillati</taxon>
        <taxon>Bacillota</taxon>
        <taxon>Clostridia</taxon>
        <taxon>Peptostreptococcales</taxon>
        <taxon>Peptostreptococcaceae</taxon>
        <taxon>Romboutsia</taxon>
    </lineage>
</organism>
<feature type="transmembrane region" description="Helical" evidence="1">
    <location>
        <begin position="12"/>
        <end position="36"/>
    </location>
</feature>
<sequence>MRYNEIFKIPIGVLLFMFLSIILIVLFCKIALNIIITIDVNNEDISIKLNIKYIMGLINIKKQIYPKKSEKQKTKKKGENKSKRKIRLLKTDLAIIYKLTENLRVYEFYSNIEIGSTCMKFTSFICLVINIIYGNLANIITAKKIYLGFKPDFTNSYIITHIKIHMKPTIKDLIYLGIVMYKIYIKNYKKGDNNESDRVNSKSYGNNS</sequence>
<proteinExistence type="predicted"/>
<evidence type="ECO:0000313" key="3">
    <source>
        <dbReference type="Proteomes" id="UP000243494"/>
    </source>
</evidence>
<protein>
    <submittedName>
        <fullName evidence="2">DUF2953 domain-containing protein</fullName>
    </submittedName>
</protein>
<evidence type="ECO:0000313" key="2">
    <source>
        <dbReference type="EMBL" id="RDY24765.1"/>
    </source>
</evidence>
<keyword evidence="1" id="KW-0472">Membrane</keyword>
<accession>A0A371IWB9</accession>
<name>A0A371IWB9_9FIRM</name>
<keyword evidence="1" id="KW-0812">Transmembrane</keyword>
<dbReference type="Proteomes" id="UP000243494">
    <property type="component" value="Unassembled WGS sequence"/>
</dbReference>
<reference evidence="2 3" key="1">
    <citation type="journal article" date="2017" name="Genome Announc.">
        <title>Draft Genome Sequence of Romboutsia maritimum sp. nov. Strain CCRI-22766(T), Isolated from Coastal Estuarine Mud.</title>
        <authorList>
            <person name="Maheux A.F."/>
            <person name="Boudreau D.K."/>
            <person name="Berube E."/>
            <person name="Boissinot M."/>
            <person name="Raymond F."/>
            <person name="Brodeur S."/>
            <person name="Corbeil J."/>
            <person name="Brightwell G."/>
            <person name="Broda D."/>
            <person name="Omar R.F."/>
            <person name="Bergeron M.G."/>
        </authorList>
    </citation>
    <scope>NUCLEOTIDE SEQUENCE [LARGE SCALE GENOMIC DNA]</scope>
    <source>
        <strain evidence="2 3">CCRI-22766</strain>
    </source>
</reference>
<comment type="caution">
    <text evidence="2">The sequence shown here is derived from an EMBL/GenBank/DDBJ whole genome shotgun (WGS) entry which is preliminary data.</text>
</comment>
<dbReference type="EMBL" id="NOJZ02000001">
    <property type="protein sequence ID" value="RDY24765.1"/>
    <property type="molecule type" value="Genomic_DNA"/>
</dbReference>
<keyword evidence="1" id="KW-1133">Transmembrane helix</keyword>